<evidence type="ECO:0000256" key="1">
    <source>
        <dbReference type="SAM" id="SignalP"/>
    </source>
</evidence>
<dbReference type="PROSITE" id="PS51257">
    <property type="entry name" value="PROKAR_LIPOPROTEIN"/>
    <property type="match status" value="1"/>
</dbReference>
<feature type="chain" id="PRO_5041277732" evidence="1">
    <location>
        <begin position="18"/>
        <end position="186"/>
    </location>
</feature>
<evidence type="ECO:0000313" key="2">
    <source>
        <dbReference type="EMBL" id="WHU27558.1"/>
    </source>
</evidence>
<reference evidence="2" key="2">
    <citation type="journal article" date="2023" name="Proc. Natl. Acad. Sci. U.S.A.">
        <title>Sex-linked gene traffic underlies the acquisition of sexually dimorphic UV color vision in Heliconius butterflies.</title>
        <authorList>
            <person name="Chakraborty M."/>
            <person name="Lara A.G."/>
            <person name="Dang A."/>
            <person name="McCulloch K.J."/>
            <person name="Rainbow D."/>
            <person name="Carter D."/>
            <person name="Ngo L.T."/>
            <person name="Solares E."/>
            <person name="Said I."/>
            <person name="Corbett-Detig R.B."/>
            <person name="Gilbert L.E."/>
            <person name="Emerson J.J."/>
            <person name="Briscoe A.D."/>
        </authorList>
    </citation>
    <scope>NUCLEOTIDE SEQUENCE</scope>
</reference>
<dbReference type="Gene3D" id="1.10.238.270">
    <property type="match status" value="1"/>
</dbReference>
<dbReference type="AlphaFoldDB" id="A0AA49EZX4"/>
<gene>
    <name evidence="2" type="primary">OBP41</name>
</gene>
<proteinExistence type="evidence at transcript level"/>
<sequence length="186" mass="20389">MSVRVLFIFIFAIACQADIQVSPPVRCGYLPRAIHECIGSPHIVKPEISAQCSKSISECERMTCVFQKSGWMNGNAVDKDKVKGYFDEFSKDNPQWAPAVNHVKAACLNIDLPSQGVYLNCPAYDILTCVFSGFIKNAQPDQWSSSESCSYPRQFASACPYCPSDCFAAQVPIGSCNACLALLRSP</sequence>
<protein>
    <submittedName>
        <fullName evidence="2">Odorant binding protein 41</fullName>
    </submittedName>
</protein>
<dbReference type="EMBL" id="OQ064285">
    <property type="protein sequence ID" value="WHU27558.1"/>
    <property type="molecule type" value="mRNA"/>
</dbReference>
<reference evidence="2" key="1">
    <citation type="submission" date="2022-12" db="EMBL/GenBank/DDBJ databases">
        <authorList>
            <person name="Briscoe A.D."/>
        </authorList>
    </citation>
    <scope>NUCLEOTIDE SEQUENCE</scope>
</reference>
<feature type="signal peptide" evidence="1">
    <location>
        <begin position="1"/>
        <end position="17"/>
    </location>
</feature>
<dbReference type="GO" id="GO:0005549">
    <property type="term" value="F:odorant binding"/>
    <property type="evidence" value="ECO:0007669"/>
    <property type="project" value="InterPro"/>
</dbReference>
<dbReference type="InterPro" id="IPR036728">
    <property type="entry name" value="PBP_GOBP_sf"/>
</dbReference>
<accession>A0AA49EZX4</accession>
<organism evidence="2">
    <name type="scientific">Heliconius charithonia</name>
    <name type="common">Zebra longwing butterfly</name>
    <dbReference type="NCBI Taxonomy" id="33434"/>
    <lineage>
        <taxon>Eukaryota</taxon>
        <taxon>Metazoa</taxon>
        <taxon>Ecdysozoa</taxon>
        <taxon>Arthropoda</taxon>
        <taxon>Hexapoda</taxon>
        <taxon>Insecta</taxon>
        <taxon>Pterygota</taxon>
        <taxon>Neoptera</taxon>
        <taxon>Endopterygota</taxon>
        <taxon>Lepidoptera</taxon>
        <taxon>Glossata</taxon>
        <taxon>Ditrysia</taxon>
        <taxon>Papilionoidea</taxon>
        <taxon>Nymphalidae</taxon>
        <taxon>Heliconiinae</taxon>
        <taxon>Heliconiini</taxon>
        <taxon>Heliconius</taxon>
    </lineage>
</organism>
<dbReference type="SUPFAM" id="SSF47565">
    <property type="entry name" value="Insect pheromone/odorant-binding proteins"/>
    <property type="match status" value="1"/>
</dbReference>
<keyword evidence="1" id="KW-0732">Signal</keyword>
<name>A0AA49EZX4_HELCH</name>